<dbReference type="InterPro" id="IPR008948">
    <property type="entry name" value="L-Aspartase-like"/>
</dbReference>
<dbReference type="InterPro" id="IPR000362">
    <property type="entry name" value="Fumarate_lyase_fam"/>
</dbReference>
<sequence length="445" mass="48798">MQLWHADGLTVDQAVLEFTVGEDPVLDKELLPFDCIASAAHARVLEEMDLFEGDEFERISAALREAFAKSVNGEIPIPIEQEDAHTALESFLVSKVGEAGLKIHTGRSRNDQVIQALRLLVRERLLELADRCSELVEELIEAHHLHHRTLMPGYTHTRQAMPSTVGQLFGAAAEGAIRDLETLALPLAKTNRAALGSASGYGVPLPMLRKRIPELLGLDSLDANTLFVQNTRGHLESSAIFSLHQMAITQSRFAADLILFSSEAFQFFQLPVAITTGSSIMPQKRNPDVLELIRALPASMLARYVEVTGTLHGLGSGYHRDLQRTKGPLLVALAEMARVLVLLRTTVREIEVNDSACEAALDPSIFATDHVYRMVLDGTPFRTAYQAVKKEPPASLEKRDILDGRTHVGAPGTDHSAAFRDLLSSVGSGLERFRRGAAEARLLVQ</sequence>
<proteinExistence type="predicted"/>
<dbReference type="Gene3D" id="1.10.40.30">
    <property type="entry name" value="Fumarase/aspartase (C-terminal domain)"/>
    <property type="match status" value="1"/>
</dbReference>
<dbReference type="Proteomes" id="UP000739538">
    <property type="component" value="Unassembled WGS sequence"/>
</dbReference>
<keyword evidence="5" id="KW-0456">Lyase</keyword>
<dbReference type="PRINTS" id="PR00149">
    <property type="entry name" value="FUMRATELYASE"/>
</dbReference>
<evidence type="ECO:0000313" key="5">
    <source>
        <dbReference type="EMBL" id="MCA9754973.1"/>
    </source>
</evidence>
<comment type="pathway">
    <text evidence="1">Amino-acid biosynthesis; L-arginine biosynthesis; L-arginine from L-ornithine and carbamoyl phosphate: step 3/3.</text>
</comment>
<evidence type="ECO:0000313" key="6">
    <source>
        <dbReference type="Proteomes" id="UP000739538"/>
    </source>
</evidence>
<dbReference type="GO" id="GO:0004056">
    <property type="term" value="F:argininosuccinate lyase activity"/>
    <property type="evidence" value="ECO:0007669"/>
    <property type="project" value="UniProtKB-EC"/>
</dbReference>
<evidence type="ECO:0000256" key="1">
    <source>
        <dbReference type="ARBA" id="ARBA00004941"/>
    </source>
</evidence>
<dbReference type="SUPFAM" id="SSF48557">
    <property type="entry name" value="L-aspartase-like"/>
    <property type="match status" value="1"/>
</dbReference>
<dbReference type="InterPro" id="IPR020557">
    <property type="entry name" value="Fumarate_lyase_CS"/>
</dbReference>
<dbReference type="EMBL" id="JAGQHS010000013">
    <property type="protein sequence ID" value="MCA9754973.1"/>
    <property type="molecule type" value="Genomic_DNA"/>
</dbReference>
<organism evidence="5 6">
    <name type="scientific">Eiseniibacteriota bacterium</name>
    <dbReference type="NCBI Taxonomy" id="2212470"/>
    <lineage>
        <taxon>Bacteria</taxon>
        <taxon>Candidatus Eiseniibacteriota</taxon>
    </lineage>
</organism>
<dbReference type="PRINTS" id="PR00145">
    <property type="entry name" value="ARGSUCLYASE"/>
</dbReference>
<keyword evidence="3" id="KW-0055">Arginine biosynthesis</keyword>
<keyword evidence="3" id="KW-0028">Amino-acid biosynthesis</keyword>
<evidence type="ECO:0000256" key="3">
    <source>
        <dbReference type="ARBA" id="ARBA00022571"/>
    </source>
</evidence>
<protein>
    <recommendedName>
        <fullName evidence="2">argininosuccinate lyase</fullName>
        <ecNumber evidence="2">4.3.2.1</ecNumber>
    </recommendedName>
</protein>
<reference evidence="5" key="1">
    <citation type="submission" date="2020-04" db="EMBL/GenBank/DDBJ databases">
        <authorList>
            <person name="Zhang T."/>
        </authorList>
    </citation>
    <scope>NUCLEOTIDE SEQUENCE</scope>
    <source>
        <strain evidence="5">HKST-UBA02</strain>
    </source>
</reference>
<dbReference type="Pfam" id="PF00206">
    <property type="entry name" value="Lyase_1"/>
    <property type="match status" value="1"/>
</dbReference>
<name>A0A956SE48_UNCEI</name>
<dbReference type="AlphaFoldDB" id="A0A956SE48"/>
<dbReference type="PANTHER" id="PTHR43814">
    <property type="entry name" value="ARGININOSUCCINATE LYASE"/>
    <property type="match status" value="1"/>
</dbReference>
<dbReference type="Gene3D" id="1.10.275.10">
    <property type="entry name" value="Fumarase/aspartase (N-terminal domain)"/>
    <property type="match status" value="1"/>
</dbReference>
<dbReference type="Gene3D" id="1.20.200.10">
    <property type="entry name" value="Fumarase/aspartase (Central domain)"/>
    <property type="match status" value="1"/>
</dbReference>
<dbReference type="InterPro" id="IPR009049">
    <property type="entry name" value="Argininosuccinate_lyase"/>
</dbReference>
<feature type="domain" description="Fumarate lyase N-terminal" evidence="4">
    <location>
        <begin position="37"/>
        <end position="295"/>
    </location>
</feature>
<dbReference type="InterPro" id="IPR022761">
    <property type="entry name" value="Fumarate_lyase_N"/>
</dbReference>
<reference evidence="5" key="2">
    <citation type="journal article" date="2021" name="Microbiome">
        <title>Successional dynamics and alternative stable states in a saline activated sludge microbial community over 9 years.</title>
        <authorList>
            <person name="Wang Y."/>
            <person name="Ye J."/>
            <person name="Ju F."/>
            <person name="Liu L."/>
            <person name="Boyd J.A."/>
            <person name="Deng Y."/>
            <person name="Parks D.H."/>
            <person name="Jiang X."/>
            <person name="Yin X."/>
            <person name="Woodcroft B.J."/>
            <person name="Tyson G.W."/>
            <person name="Hugenholtz P."/>
            <person name="Polz M.F."/>
            <person name="Zhang T."/>
        </authorList>
    </citation>
    <scope>NUCLEOTIDE SEQUENCE</scope>
    <source>
        <strain evidence="5">HKST-UBA02</strain>
    </source>
</reference>
<dbReference type="InterPro" id="IPR024083">
    <property type="entry name" value="Fumarase/histidase_N"/>
</dbReference>
<dbReference type="EC" id="4.3.2.1" evidence="2"/>
<comment type="caution">
    <text evidence="5">The sequence shown here is derived from an EMBL/GenBank/DDBJ whole genome shotgun (WGS) entry which is preliminary data.</text>
</comment>
<evidence type="ECO:0000259" key="4">
    <source>
        <dbReference type="Pfam" id="PF00206"/>
    </source>
</evidence>
<dbReference type="GO" id="GO:0042450">
    <property type="term" value="P:L-arginine biosynthetic process via ornithine"/>
    <property type="evidence" value="ECO:0007669"/>
    <property type="project" value="InterPro"/>
</dbReference>
<evidence type="ECO:0000256" key="2">
    <source>
        <dbReference type="ARBA" id="ARBA00012338"/>
    </source>
</evidence>
<gene>
    <name evidence="5" type="ORF">KDA27_04155</name>
</gene>
<dbReference type="PROSITE" id="PS00163">
    <property type="entry name" value="FUMARATE_LYASES"/>
    <property type="match status" value="1"/>
</dbReference>
<accession>A0A956SE48</accession>
<dbReference type="PANTHER" id="PTHR43814:SF1">
    <property type="entry name" value="ARGININOSUCCINATE LYASE"/>
    <property type="match status" value="1"/>
</dbReference>
<dbReference type="GO" id="GO:0005829">
    <property type="term" value="C:cytosol"/>
    <property type="evidence" value="ECO:0007669"/>
    <property type="project" value="TreeGrafter"/>
</dbReference>